<evidence type="ECO:0000313" key="3">
    <source>
        <dbReference type="EMBL" id="KIY23665.1"/>
    </source>
</evidence>
<evidence type="ECO:0000259" key="2">
    <source>
        <dbReference type="Pfam" id="PF20469"/>
    </source>
</evidence>
<dbReference type="AlphaFoldDB" id="A0A0D6ZEF1"/>
<dbReference type="OrthoDB" id="308933at2"/>
<dbReference type="Gene3D" id="3.40.50.300">
    <property type="entry name" value="P-loop containing nucleotide triphosphate hydrolases"/>
    <property type="match status" value="1"/>
</dbReference>
<sequence>MYISKLYIRNFRNFCSQNFLFQPGVNTLIGENGSGKTNAFFALRLMIDNNLPISASKLIETDFNRNLSRWQGHWIIISLQFEDLDSSEGANILAHKLEHVNEASSSGSYHFYFRPNKKFRKKLYELSIDKDKDQQKLEEILNEITINEYEGVYHFRGTADFSVEAVYKELVGDFENIIFPNPDDEKKDLLGITTSQIFLVRSEIACTHIKALRDVMAELRKNRQSPLLNLLRGSAKNIQVTAASNITSKVTDLNETISNLSEIKELAEKVKKTLDSTIGFTYAPNVSIRSELPEDINKLFQSLTLWVGDGEDTSYQGKLEDLSLGGANLIYITLKLLEYEYKQPTEEKAAHFLLIEEPEAHIHTHIQKTLFDNYKFQNTQVITTTHSTHISSANKIKSVNILCKEVNETVVCHPSNGLDDNECTKIERYLDATRSTLLFAKGVILVEGDAELVLIPALFKSVFGLSLDEMGVSLINMNSTVFDHIANLFHDQRIRRHCAIITDHDISLTPLKVNKDDDTVEERKSRNSEIKGEERKQKLDLYCKDNPWVEAFYAEHTFEVDFVLTGNQREIIQSLSKIYKSKKSIDNSKALLESSDNINVGLETLRLADKVVGKGWFALTLAEELTYETFIPDYILKAIAFAAGHIGFKHFVKMAKYRIEQHCSYDEFCEFVDALENLNDIEQSYSELRKLCEEYLDENDDLILLIDNYERYQVC</sequence>
<dbReference type="SUPFAM" id="SSF52540">
    <property type="entry name" value="P-loop containing nucleoside triphosphate hydrolases"/>
    <property type="match status" value="1"/>
</dbReference>
<dbReference type="EMBL" id="JXIQ01000013">
    <property type="protein sequence ID" value="KIY23665.1"/>
    <property type="molecule type" value="Genomic_DNA"/>
</dbReference>
<dbReference type="InterPro" id="IPR027417">
    <property type="entry name" value="P-loop_NTPase"/>
</dbReference>
<keyword evidence="4" id="KW-1185">Reference proteome</keyword>
<dbReference type="Pfam" id="PF13175">
    <property type="entry name" value="AAA_15"/>
    <property type="match status" value="1"/>
</dbReference>
<dbReference type="InterPro" id="IPR041685">
    <property type="entry name" value="AAA_GajA/Old/RecF-like"/>
</dbReference>
<proteinExistence type="predicted"/>
<gene>
    <name evidence="3" type="ORF">UB32_01415</name>
</gene>
<feature type="domain" description="OLD protein-like TOPRIM" evidence="2">
    <location>
        <begin position="438"/>
        <end position="505"/>
    </location>
</feature>
<accession>A0A0D6ZEF1</accession>
<feature type="domain" description="Endonuclease GajA/Old nuclease/RecF-like AAA" evidence="1">
    <location>
        <begin position="1"/>
        <end position="390"/>
    </location>
</feature>
<dbReference type="CDD" id="cd01026">
    <property type="entry name" value="TOPRIM_OLD"/>
    <property type="match status" value="1"/>
</dbReference>
<dbReference type="Pfam" id="PF20469">
    <property type="entry name" value="OLD-like_TOPRIM"/>
    <property type="match status" value="1"/>
</dbReference>
<dbReference type="InterPro" id="IPR034139">
    <property type="entry name" value="TOPRIM_OLD"/>
</dbReference>
<organism evidence="3 4">
    <name type="scientific">Mesobacillus subterraneus</name>
    <dbReference type="NCBI Taxonomy" id="285983"/>
    <lineage>
        <taxon>Bacteria</taxon>
        <taxon>Bacillati</taxon>
        <taxon>Bacillota</taxon>
        <taxon>Bacilli</taxon>
        <taxon>Bacillales</taxon>
        <taxon>Bacillaceae</taxon>
        <taxon>Mesobacillus</taxon>
    </lineage>
</organism>
<reference evidence="3 4" key="1">
    <citation type="submission" date="2015-01" db="EMBL/GenBank/DDBJ databases">
        <title>Draft genome sequences of the supercritical CO2 tolerant bacteria Bacillus subterraneus MITOT1 and Bacillus cereus MIT0214.</title>
        <authorList>
            <person name="Peet K.C."/>
            <person name="Thompson J.R."/>
        </authorList>
    </citation>
    <scope>NUCLEOTIDE SEQUENCE [LARGE SCALE GENOMIC DNA]</scope>
    <source>
        <strain evidence="3 4">MITOT1</strain>
    </source>
</reference>
<protein>
    <submittedName>
        <fullName evidence="3">Uncharacterized protein</fullName>
    </submittedName>
</protein>
<comment type="caution">
    <text evidence="3">The sequence shown here is derived from an EMBL/GenBank/DDBJ whole genome shotgun (WGS) entry which is preliminary data.</text>
</comment>
<dbReference type="Proteomes" id="UP000032512">
    <property type="component" value="Unassembled WGS sequence"/>
</dbReference>
<name>A0A0D6ZEF1_9BACI</name>
<dbReference type="PANTHER" id="PTHR43581">
    <property type="entry name" value="ATP/GTP PHOSPHATASE"/>
    <property type="match status" value="1"/>
</dbReference>
<evidence type="ECO:0000313" key="4">
    <source>
        <dbReference type="Proteomes" id="UP000032512"/>
    </source>
</evidence>
<dbReference type="RefSeq" id="WP_044390601.1">
    <property type="nucleotide sequence ID" value="NZ_JXIQ01000013.1"/>
</dbReference>
<dbReference type="PATRIC" id="fig|285983.3.peg.1124"/>
<evidence type="ECO:0000259" key="1">
    <source>
        <dbReference type="Pfam" id="PF13175"/>
    </source>
</evidence>
<dbReference type="PANTHER" id="PTHR43581:SF4">
    <property type="entry name" value="ATP_GTP PHOSPHATASE"/>
    <property type="match status" value="1"/>
</dbReference>
<dbReference type="InterPro" id="IPR051396">
    <property type="entry name" value="Bact_Antivir_Def_Nuclease"/>
</dbReference>